<evidence type="ECO:0000313" key="4">
    <source>
        <dbReference type="Proteomes" id="UP001434883"/>
    </source>
</evidence>
<name>A0ABV0QB99_9TELE</name>
<evidence type="ECO:0000313" key="3">
    <source>
        <dbReference type="EMBL" id="MEQ2193061.1"/>
    </source>
</evidence>
<accession>A0ABV0QB99</accession>
<reference evidence="3 4" key="1">
    <citation type="submission" date="2021-06" db="EMBL/GenBank/DDBJ databases">
        <authorList>
            <person name="Palmer J.M."/>
        </authorList>
    </citation>
    <scope>NUCLEOTIDE SEQUENCE [LARGE SCALE GENOMIC DNA]</scope>
    <source>
        <strain evidence="3 4">XC_2019</strain>
        <tissue evidence="3">Muscle</tissue>
    </source>
</reference>
<protein>
    <submittedName>
        <fullName evidence="3">Uncharacterized protein</fullName>
    </submittedName>
</protein>
<keyword evidence="2" id="KW-0325">Glycoprotein</keyword>
<dbReference type="PANTHER" id="PTHR32005:SF4">
    <property type="entry name" value="TRANSMEMBRANE PROTEIN 178A"/>
    <property type="match status" value="1"/>
</dbReference>
<dbReference type="InterPro" id="IPR039625">
    <property type="entry name" value="T178A/B"/>
</dbReference>
<dbReference type="PANTHER" id="PTHR32005">
    <property type="entry name" value="TRANSMEMBRANE PROTEIN 178B-RELATED"/>
    <property type="match status" value="1"/>
</dbReference>
<dbReference type="Gene3D" id="1.20.140.150">
    <property type="match status" value="1"/>
</dbReference>
<organism evidence="3 4">
    <name type="scientific">Xenoophorus captivus</name>
    <dbReference type="NCBI Taxonomy" id="1517983"/>
    <lineage>
        <taxon>Eukaryota</taxon>
        <taxon>Metazoa</taxon>
        <taxon>Chordata</taxon>
        <taxon>Craniata</taxon>
        <taxon>Vertebrata</taxon>
        <taxon>Euteleostomi</taxon>
        <taxon>Actinopterygii</taxon>
        <taxon>Neopterygii</taxon>
        <taxon>Teleostei</taxon>
        <taxon>Neoteleostei</taxon>
        <taxon>Acanthomorphata</taxon>
        <taxon>Ovalentaria</taxon>
        <taxon>Atherinomorphae</taxon>
        <taxon>Cyprinodontiformes</taxon>
        <taxon>Goodeidae</taxon>
        <taxon>Xenoophorus</taxon>
    </lineage>
</organism>
<comment type="subcellular location">
    <subcellularLocation>
        <location evidence="1">Endomembrane system</location>
        <topology evidence="1">Multi-pass membrane protein</topology>
    </subcellularLocation>
</comment>
<keyword evidence="4" id="KW-1185">Reference proteome</keyword>
<dbReference type="Proteomes" id="UP001434883">
    <property type="component" value="Unassembled WGS sequence"/>
</dbReference>
<evidence type="ECO:0000256" key="2">
    <source>
        <dbReference type="ARBA" id="ARBA00023180"/>
    </source>
</evidence>
<dbReference type="EMBL" id="JAHRIN010005141">
    <property type="protein sequence ID" value="MEQ2193061.1"/>
    <property type="molecule type" value="Genomic_DNA"/>
</dbReference>
<feature type="non-terminal residue" evidence="3">
    <location>
        <position position="1"/>
    </location>
</feature>
<sequence>HYNALGWILIPDQIRPIDPCWAGRGGAKITSTLQPHYVSHNALVSVSINQRGDRLLQMVYSFSVSPAHSLDLLSAALLVSVSMRCSSVSAGIFCTISLCTYAASVTYDLSRNPPFIYGLPADVDHGYGWSICCAWARQTFSDPGVICLRSFCVPHEAVLPRSR</sequence>
<proteinExistence type="predicted"/>
<gene>
    <name evidence="3" type="ORF">XENOCAPTIV_022855</name>
</gene>
<evidence type="ECO:0000256" key="1">
    <source>
        <dbReference type="ARBA" id="ARBA00004127"/>
    </source>
</evidence>
<comment type="caution">
    <text evidence="3">The sequence shown here is derived from an EMBL/GenBank/DDBJ whole genome shotgun (WGS) entry which is preliminary data.</text>
</comment>